<dbReference type="Proteomes" id="UP000629365">
    <property type="component" value="Unassembled WGS sequence"/>
</dbReference>
<reference evidence="2" key="1">
    <citation type="journal article" date="2019" name="Int. J. Syst. Evol. Microbiol.">
        <title>The Global Catalogue of Microorganisms (GCM) 10K type strain sequencing project: providing services to taxonomists for standard genome sequencing and annotation.</title>
        <authorList>
            <consortium name="The Broad Institute Genomics Platform"/>
            <consortium name="The Broad Institute Genome Sequencing Center for Infectious Disease"/>
            <person name="Wu L."/>
            <person name="Ma J."/>
        </authorList>
    </citation>
    <scope>NUCLEOTIDE SEQUENCE [LARGE SCALE GENOMIC DNA]</scope>
    <source>
        <strain evidence="2">CCM 7640</strain>
    </source>
</reference>
<accession>A0ABQ1RZW5</accession>
<name>A0ABQ1RZW5_9MICO</name>
<protein>
    <submittedName>
        <fullName evidence="1">Uncharacterized protein</fullName>
    </submittedName>
</protein>
<gene>
    <name evidence="1" type="ORF">GCM10007269_31900</name>
</gene>
<dbReference type="EMBL" id="BMCM01000006">
    <property type="protein sequence ID" value="GGD86637.1"/>
    <property type="molecule type" value="Genomic_DNA"/>
</dbReference>
<comment type="caution">
    <text evidence="1">The sequence shown here is derived from an EMBL/GenBank/DDBJ whole genome shotgun (WGS) entry which is preliminary data.</text>
</comment>
<keyword evidence="2" id="KW-1185">Reference proteome</keyword>
<sequence length="194" mass="21215">MPASDPPTAASSVVVDPSVADRGWVPEPITTDANVYIRSALEAAATFDTQRSERDAWLTYLDSWFTPDTRYASEADQQDAMSTAQLELRQSVVLPENDWTSLAGEDGRVTAAVHGDIDYTQVPEDKTGLMEIGTADVVLTFTRVDSDGAEHAYDEQVRVSVQVLCDGESVPTPDSDQQPGDCKIVRYFPEPMEP</sequence>
<evidence type="ECO:0000313" key="2">
    <source>
        <dbReference type="Proteomes" id="UP000629365"/>
    </source>
</evidence>
<evidence type="ECO:0000313" key="1">
    <source>
        <dbReference type="EMBL" id="GGD86637.1"/>
    </source>
</evidence>
<proteinExistence type="predicted"/>
<organism evidence="1 2">
    <name type="scientific">Microbacterium murale</name>
    <dbReference type="NCBI Taxonomy" id="1081040"/>
    <lineage>
        <taxon>Bacteria</taxon>
        <taxon>Bacillati</taxon>
        <taxon>Actinomycetota</taxon>
        <taxon>Actinomycetes</taxon>
        <taxon>Micrococcales</taxon>
        <taxon>Microbacteriaceae</taxon>
        <taxon>Microbacterium</taxon>
    </lineage>
</organism>